<dbReference type="Proteomes" id="UP000324233">
    <property type="component" value="Chromosome"/>
</dbReference>
<dbReference type="RefSeq" id="WP_148592460.1">
    <property type="nucleotide sequence ID" value="NZ_CP042997.1"/>
</dbReference>
<organism evidence="2 3">
    <name type="scientific">Aquisphaera giovannonii</name>
    <dbReference type="NCBI Taxonomy" id="406548"/>
    <lineage>
        <taxon>Bacteria</taxon>
        <taxon>Pseudomonadati</taxon>
        <taxon>Planctomycetota</taxon>
        <taxon>Planctomycetia</taxon>
        <taxon>Isosphaerales</taxon>
        <taxon>Isosphaeraceae</taxon>
        <taxon>Aquisphaera</taxon>
    </lineage>
</organism>
<reference evidence="2 3" key="1">
    <citation type="submission" date="2019-08" db="EMBL/GenBank/DDBJ databases">
        <title>Deep-cultivation of Planctomycetes and their phenomic and genomic characterization uncovers novel biology.</title>
        <authorList>
            <person name="Wiegand S."/>
            <person name="Jogler M."/>
            <person name="Boedeker C."/>
            <person name="Pinto D."/>
            <person name="Vollmers J."/>
            <person name="Rivas-Marin E."/>
            <person name="Kohn T."/>
            <person name="Peeters S.H."/>
            <person name="Heuer A."/>
            <person name="Rast P."/>
            <person name="Oberbeckmann S."/>
            <person name="Bunk B."/>
            <person name="Jeske O."/>
            <person name="Meyerdierks A."/>
            <person name="Storesund J.E."/>
            <person name="Kallscheuer N."/>
            <person name="Luecker S."/>
            <person name="Lage O.M."/>
            <person name="Pohl T."/>
            <person name="Merkel B.J."/>
            <person name="Hornburger P."/>
            <person name="Mueller R.-W."/>
            <person name="Bruemmer F."/>
            <person name="Labrenz M."/>
            <person name="Spormann A.M."/>
            <person name="Op den Camp H."/>
            <person name="Overmann J."/>
            <person name="Amann R."/>
            <person name="Jetten M.S.M."/>
            <person name="Mascher T."/>
            <person name="Medema M.H."/>
            <person name="Devos D.P."/>
            <person name="Kaster A.-K."/>
            <person name="Ovreas L."/>
            <person name="Rohde M."/>
            <person name="Galperin M.Y."/>
            <person name="Jogler C."/>
        </authorList>
    </citation>
    <scope>NUCLEOTIDE SEQUENCE [LARGE SCALE GENOMIC DNA]</scope>
    <source>
        <strain evidence="2 3">OJF2</strain>
    </source>
</reference>
<evidence type="ECO:0000313" key="2">
    <source>
        <dbReference type="EMBL" id="QEH32920.1"/>
    </source>
</evidence>
<name>A0A5B9VZ29_9BACT</name>
<protein>
    <submittedName>
        <fullName evidence="2">Helix-turn-helix domain protein</fullName>
    </submittedName>
</protein>
<proteinExistence type="predicted"/>
<gene>
    <name evidence="2" type="ORF">OJF2_14050</name>
</gene>
<dbReference type="KEGG" id="agv:OJF2_14050"/>
<dbReference type="EMBL" id="CP042997">
    <property type="protein sequence ID" value="QEH32920.1"/>
    <property type="molecule type" value="Genomic_DNA"/>
</dbReference>
<dbReference type="OrthoDB" id="291753at2"/>
<keyword evidence="3" id="KW-1185">Reference proteome</keyword>
<evidence type="ECO:0000259" key="1">
    <source>
        <dbReference type="Pfam" id="PF12728"/>
    </source>
</evidence>
<dbReference type="InterPro" id="IPR041657">
    <property type="entry name" value="HTH_17"/>
</dbReference>
<accession>A0A5B9VZ29</accession>
<dbReference type="Pfam" id="PF12728">
    <property type="entry name" value="HTH_17"/>
    <property type="match status" value="1"/>
</dbReference>
<feature type="domain" description="Helix-turn-helix" evidence="1">
    <location>
        <begin position="16"/>
        <end position="66"/>
    </location>
</feature>
<dbReference type="AlphaFoldDB" id="A0A5B9VZ29"/>
<sequence length="69" mass="7675">MDTHQPVACEGLATALTLADIARDARRCTRTIQRAVNSGQLPPHDFEVGRARYWRRATVEGWLAGRKGV</sequence>
<evidence type="ECO:0000313" key="3">
    <source>
        <dbReference type="Proteomes" id="UP000324233"/>
    </source>
</evidence>